<dbReference type="GO" id="GO:0005794">
    <property type="term" value="C:Golgi apparatus"/>
    <property type="evidence" value="ECO:0007669"/>
    <property type="project" value="TreeGrafter"/>
</dbReference>
<dbReference type="Proteomes" id="UP000887577">
    <property type="component" value="Unplaced"/>
</dbReference>
<dbReference type="PANTHER" id="PTHR13377">
    <property type="entry name" value="PLACENTAL PROTEIN 6"/>
    <property type="match status" value="1"/>
</dbReference>
<feature type="transmembrane region" description="Helical" evidence="6">
    <location>
        <begin position="48"/>
        <end position="68"/>
    </location>
</feature>
<feature type="transmembrane region" description="Helical" evidence="6">
    <location>
        <begin position="118"/>
        <end position="143"/>
    </location>
</feature>
<evidence type="ECO:0000256" key="5">
    <source>
        <dbReference type="SAM" id="MobiDB-lite"/>
    </source>
</evidence>
<dbReference type="InterPro" id="IPR013861">
    <property type="entry name" value="TMEM115/Pdh1/Rbl19"/>
</dbReference>
<dbReference type="Pfam" id="PF08551">
    <property type="entry name" value="DUF1751"/>
    <property type="match status" value="1"/>
</dbReference>
<keyword evidence="2 6" id="KW-0812">Transmembrane</keyword>
<keyword evidence="3 6" id="KW-1133">Transmembrane helix</keyword>
<evidence type="ECO:0000256" key="4">
    <source>
        <dbReference type="ARBA" id="ARBA00023136"/>
    </source>
</evidence>
<evidence type="ECO:0000256" key="6">
    <source>
        <dbReference type="SAM" id="Phobius"/>
    </source>
</evidence>
<sequence length="302" mass="33946">MDVNILKIKLFTISAKLQHCKPHFKYAAGALGFVEPVWGYAEASKYTAIVQLFTPLFISILAILRFALFQQFDFYYYGNLNGFASLAGAILVAVKQFLPDTVLIPTPFGRIKNTHLPGISVALAFVLWIFGLVRGIVTLQIAFGVQIGWTYLRFYQTQHDTNEIGDHNEHFAWATLFPRRSQPYAAIIGKAMFRTLKKVGICKRVEYTGFEQFEPVDIILPTTESRDAERRRQKALRDLNERLGRSKAAYSASDLTDMDTSAPEIVVAPNRASSTLPDNIIPHSAQQTVSSTDLRNDSSNNY</sequence>
<comment type="subcellular location">
    <subcellularLocation>
        <location evidence="1">Membrane</location>
        <topology evidence="1">Multi-pass membrane protein</topology>
    </subcellularLocation>
</comment>
<proteinExistence type="predicted"/>
<dbReference type="WBParaSite" id="PSU_v2.g10461.t1">
    <property type="protein sequence ID" value="PSU_v2.g10461.t1"/>
    <property type="gene ID" value="PSU_v2.g10461"/>
</dbReference>
<protein>
    <submittedName>
        <fullName evidence="8">Transmembrane protein 115</fullName>
    </submittedName>
</protein>
<dbReference type="AlphaFoldDB" id="A0A914XR36"/>
<feature type="compositionally biased region" description="Polar residues" evidence="5">
    <location>
        <begin position="284"/>
        <end position="302"/>
    </location>
</feature>
<keyword evidence="4 6" id="KW-0472">Membrane</keyword>
<dbReference type="SMART" id="SM01160">
    <property type="entry name" value="DUF1751"/>
    <property type="match status" value="1"/>
</dbReference>
<dbReference type="PANTHER" id="PTHR13377:SF3">
    <property type="entry name" value="TRANSMEMBRANE PROTEIN 115"/>
    <property type="match status" value="1"/>
</dbReference>
<name>A0A914XR36_9BILA</name>
<dbReference type="GO" id="GO:0016020">
    <property type="term" value="C:membrane"/>
    <property type="evidence" value="ECO:0007669"/>
    <property type="project" value="UniProtKB-SubCell"/>
</dbReference>
<evidence type="ECO:0000256" key="3">
    <source>
        <dbReference type="ARBA" id="ARBA00022989"/>
    </source>
</evidence>
<keyword evidence="7" id="KW-1185">Reference proteome</keyword>
<evidence type="ECO:0000256" key="1">
    <source>
        <dbReference type="ARBA" id="ARBA00004141"/>
    </source>
</evidence>
<feature type="transmembrane region" description="Helical" evidence="6">
    <location>
        <begin position="80"/>
        <end position="98"/>
    </location>
</feature>
<accession>A0A914XR36</accession>
<organism evidence="7 8">
    <name type="scientific">Panagrolaimus superbus</name>
    <dbReference type="NCBI Taxonomy" id="310955"/>
    <lineage>
        <taxon>Eukaryota</taxon>
        <taxon>Metazoa</taxon>
        <taxon>Ecdysozoa</taxon>
        <taxon>Nematoda</taxon>
        <taxon>Chromadorea</taxon>
        <taxon>Rhabditida</taxon>
        <taxon>Tylenchina</taxon>
        <taxon>Panagrolaimomorpha</taxon>
        <taxon>Panagrolaimoidea</taxon>
        <taxon>Panagrolaimidae</taxon>
        <taxon>Panagrolaimus</taxon>
    </lineage>
</organism>
<evidence type="ECO:0000313" key="7">
    <source>
        <dbReference type="Proteomes" id="UP000887577"/>
    </source>
</evidence>
<evidence type="ECO:0000313" key="8">
    <source>
        <dbReference type="WBParaSite" id="PSU_v2.g10461.t1"/>
    </source>
</evidence>
<dbReference type="GO" id="GO:0006890">
    <property type="term" value="P:retrograde vesicle-mediated transport, Golgi to endoplasmic reticulum"/>
    <property type="evidence" value="ECO:0007669"/>
    <property type="project" value="InterPro"/>
</dbReference>
<reference evidence="8" key="1">
    <citation type="submission" date="2022-11" db="UniProtKB">
        <authorList>
            <consortium name="WormBaseParasite"/>
        </authorList>
    </citation>
    <scope>IDENTIFICATION</scope>
</reference>
<feature type="region of interest" description="Disordered" evidence="5">
    <location>
        <begin position="276"/>
        <end position="302"/>
    </location>
</feature>
<evidence type="ECO:0000256" key="2">
    <source>
        <dbReference type="ARBA" id="ARBA00022692"/>
    </source>
</evidence>